<dbReference type="Gene3D" id="3.40.50.1820">
    <property type="entry name" value="alpha/beta hydrolase"/>
    <property type="match status" value="1"/>
</dbReference>
<dbReference type="GO" id="GO:0016042">
    <property type="term" value="P:lipid catabolic process"/>
    <property type="evidence" value="ECO:0007669"/>
    <property type="project" value="TreeGrafter"/>
</dbReference>
<dbReference type="SMR" id="A0A7M7IMV7"/>
<gene>
    <name evidence="11" type="primary">100120645</name>
</gene>
<organism evidence="11 12">
    <name type="scientific">Nasonia vitripennis</name>
    <name type="common">Parasitic wasp</name>
    <dbReference type="NCBI Taxonomy" id="7425"/>
    <lineage>
        <taxon>Eukaryota</taxon>
        <taxon>Metazoa</taxon>
        <taxon>Ecdysozoa</taxon>
        <taxon>Arthropoda</taxon>
        <taxon>Hexapoda</taxon>
        <taxon>Insecta</taxon>
        <taxon>Pterygota</taxon>
        <taxon>Neoptera</taxon>
        <taxon>Endopterygota</taxon>
        <taxon>Hymenoptera</taxon>
        <taxon>Apocrita</taxon>
        <taxon>Proctotrupomorpha</taxon>
        <taxon>Chalcidoidea</taxon>
        <taxon>Pteromalidae</taxon>
        <taxon>Pteromalinae</taxon>
        <taxon>Nasonia</taxon>
    </lineage>
</organism>
<dbReference type="SUPFAM" id="SSF53474">
    <property type="entry name" value="alpha/beta-Hydrolases"/>
    <property type="match status" value="1"/>
</dbReference>
<dbReference type="PRINTS" id="PR00821">
    <property type="entry name" value="TAGLIPASE"/>
</dbReference>
<sequence>MLGLLIEMLVRLLWLSWFVEPSMAWESGLKEKYDGYGEDWIFMPDGKGQPQVAVIKGQDPDHSRGVLDEPIGFILYTRQNPEEGMNLSVNDPDGLSKSTFSPSRPTKFITHGWKSSAFSASVLNMKKEYLAHGDYNVFLVNWEPMAASTFYLGPMRNTGKVGAKAAEFIDFLVRETGLATDNIHFIGHSLGAHVAGNTGEQVTTGKLGRVTGLDPALPGFHLLSMDKGRLDPTDAQFVDIIHSCGGVLGFLQPLGHVDFYPNAGVAVQPGCCCVPELIEACSHGRSYQYFTESINSNVGLRAKQCETWDKYLQGDCDNSESALLGEHVDKSSRGSFFLRTRSEPPYAFTKEIIDNEV</sequence>
<dbReference type="InterPro" id="IPR000734">
    <property type="entry name" value="TAG_lipase"/>
</dbReference>
<dbReference type="InterPro" id="IPR013818">
    <property type="entry name" value="Lipase"/>
</dbReference>
<comment type="catalytic activity">
    <reaction evidence="1">
        <text>a 1,2-diacyl-sn-glycero-3-phosphocholine + H2O = a 2-acyl-sn-glycero-3-phosphocholine + a fatty acid + H(+)</text>
        <dbReference type="Rhea" id="RHEA:18689"/>
        <dbReference type="ChEBI" id="CHEBI:15377"/>
        <dbReference type="ChEBI" id="CHEBI:15378"/>
        <dbReference type="ChEBI" id="CHEBI:28868"/>
        <dbReference type="ChEBI" id="CHEBI:57643"/>
        <dbReference type="ChEBI" id="CHEBI:57875"/>
        <dbReference type="EC" id="3.1.1.32"/>
    </reaction>
</comment>
<dbReference type="InParanoid" id="A0A7M7IMV7"/>
<proteinExistence type="inferred from homology"/>
<keyword evidence="9" id="KW-0732">Signal</keyword>
<evidence type="ECO:0000256" key="1">
    <source>
        <dbReference type="ARBA" id="ARBA00000111"/>
    </source>
</evidence>
<evidence type="ECO:0000256" key="4">
    <source>
        <dbReference type="ARBA" id="ARBA00013179"/>
    </source>
</evidence>
<evidence type="ECO:0000256" key="7">
    <source>
        <dbReference type="ARBA" id="ARBA00023157"/>
    </source>
</evidence>
<dbReference type="FunFam" id="3.40.50.1820:FF:000076">
    <property type="entry name" value="phospholipase A1"/>
    <property type="match status" value="1"/>
</dbReference>
<dbReference type="EnsemblMetazoa" id="XM_016982927">
    <property type="protein sequence ID" value="XP_016838416"/>
    <property type="gene ID" value="LOC100120645"/>
</dbReference>
<comment type="subcellular location">
    <subcellularLocation>
        <location evidence="2">Secreted</location>
    </subcellularLocation>
</comment>
<dbReference type="AlphaFoldDB" id="A0A7M7IMV7"/>
<dbReference type="InterPro" id="IPR029058">
    <property type="entry name" value="AB_hydrolase_fold"/>
</dbReference>
<evidence type="ECO:0000256" key="2">
    <source>
        <dbReference type="ARBA" id="ARBA00004613"/>
    </source>
</evidence>
<dbReference type="CDD" id="cd00707">
    <property type="entry name" value="Pancreat_lipase_like"/>
    <property type="match status" value="1"/>
</dbReference>
<evidence type="ECO:0000313" key="11">
    <source>
        <dbReference type="EnsemblMetazoa" id="XP_016838416"/>
    </source>
</evidence>
<dbReference type="PANTHER" id="PTHR11610:SF173">
    <property type="entry name" value="LIPASE DOMAIN-CONTAINING PROTEIN-RELATED"/>
    <property type="match status" value="1"/>
</dbReference>
<dbReference type="Pfam" id="PF00151">
    <property type="entry name" value="Lipase"/>
    <property type="match status" value="1"/>
</dbReference>
<dbReference type="Proteomes" id="UP000002358">
    <property type="component" value="Chromosome 2"/>
</dbReference>
<evidence type="ECO:0000256" key="6">
    <source>
        <dbReference type="ARBA" id="ARBA00022801"/>
    </source>
</evidence>
<dbReference type="GO" id="GO:0005615">
    <property type="term" value="C:extracellular space"/>
    <property type="evidence" value="ECO:0007669"/>
    <property type="project" value="TreeGrafter"/>
</dbReference>
<protein>
    <recommendedName>
        <fullName evidence="4">phospholipase A1</fullName>
        <ecNumber evidence="4">3.1.1.32</ecNumber>
    </recommendedName>
</protein>
<feature type="domain" description="Lipase" evidence="10">
    <location>
        <begin position="71"/>
        <end position="346"/>
    </location>
</feature>
<evidence type="ECO:0000259" key="10">
    <source>
        <dbReference type="Pfam" id="PF00151"/>
    </source>
</evidence>
<dbReference type="EC" id="3.1.1.32" evidence="4"/>
<keyword evidence="6" id="KW-0378">Hydrolase</keyword>
<dbReference type="GO" id="GO:0017171">
    <property type="term" value="F:serine hydrolase activity"/>
    <property type="evidence" value="ECO:0007669"/>
    <property type="project" value="TreeGrafter"/>
</dbReference>
<evidence type="ECO:0000256" key="8">
    <source>
        <dbReference type="RuleBase" id="RU004262"/>
    </source>
</evidence>
<feature type="chain" id="PRO_5029523571" description="phospholipase A1" evidence="9">
    <location>
        <begin position="25"/>
        <end position="357"/>
    </location>
</feature>
<keyword evidence="12" id="KW-1185">Reference proteome</keyword>
<evidence type="ECO:0000313" key="12">
    <source>
        <dbReference type="Proteomes" id="UP000002358"/>
    </source>
</evidence>
<dbReference type="GO" id="GO:0008970">
    <property type="term" value="F:phospholipase A1 activity"/>
    <property type="evidence" value="ECO:0007669"/>
    <property type="project" value="UniProtKB-EC"/>
</dbReference>
<name>A0A7M7IMV7_NASVI</name>
<evidence type="ECO:0000256" key="9">
    <source>
        <dbReference type="SAM" id="SignalP"/>
    </source>
</evidence>
<keyword evidence="7" id="KW-1015">Disulfide bond</keyword>
<evidence type="ECO:0000256" key="3">
    <source>
        <dbReference type="ARBA" id="ARBA00010701"/>
    </source>
</evidence>
<accession>A0A7M7IMV7</accession>
<evidence type="ECO:0000256" key="5">
    <source>
        <dbReference type="ARBA" id="ARBA00022525"/>
    </source>
</evidence>
<keyword evidence="5" id="KW-0964">Secreted</keyword>
<dbReference type="InterPro" id="IPR033906">
    <property type="entry name" value="Lipase_N"/>
</dbReference>
<reference evidence="11" key="1">
    <citation type="submission" date="2021-01" db="UniProtKB">
        <authorList>
            <consortium name="EnsemblMetazoa"/>
        </authorList>
    </citation>
    <scope>IDENTIFICATION</scope>
</reference>
<dbReference type="OMA" id="IQPGCCC"/>
<feature type="signal peptide" evidence="9">
    <location>
        <begin position="1"/>
        <end position="24"/>
    </location>
</feature>
<dbReference type="FunCoup" id="A0A7M7IMV7">
    <property type="interactions" value="10"/>
</dbReference>
<dbReference type="KEGG" id="nvi:100120645"/>
<dbReference type="PANTHER" id="PTHR11610">
    <property type="entry name" value="LIPASE"/>
    <property type="match status" value="1"/>
</dbReference>
<dbReference type="OrthoDB" id="199913at2759"/>
<comment type="similarity">
    <text evidence="3 8">Belongs to the AB hydrolase superfamily. Lipase family.</text>
</comment>